<dbReference type="AlphaFoldDB" id="W7R3K7"/>
<evidence type="ECO:0000256" key="5">
    <source>
        <dbReference type="ARBA" id="ARBA00022448"/>
    </source>
</evidence>
<dbReference type="GO" id="GO:0005886">
    <property type="term" value="C:plasma membrane"/>
    <property type="evidence" value="ECO:0007669"/>
    <property type="project" value="UniProtKB-SubCell"/>
</dbReference>
<evidence type="ECO:0000256" key="7">
    <source>
        <dbReference type="ARBA" id="ARBA00022519"/>
    </source>
</evidence>
<keyword evidence="6 12" id="KW-1003">Cell membrane</keyword>
<accession>W7R3K7</accession>
<comment type="similarity">
    <text evidence="3 12">Belongs to the CcmD/CycX/HelD family.</text>
</comment>
<keyword evidence="8 12" id="KW-0812">Transmembrane</keyword>
<comment type="caution">
    <text evidence="13">The sequence shown here is derived from an EMBL/GenBank/DDBJ whole genome shotgun (WGS) entry which is preliminary data.</text>
</comment>
<evidence type="ECO:0000313" key="13">
    <source>
        <dbReference type="EMBL" id="EWH12210.1"/>
    </source>
</evidence>
<keyword evidence="10 12" id="KW-1133">Transmembrane helix</keyword>
<dbReference type="InterPro" id="IPR052075">
    <property type="entry name" value="Heme_exporter_D"/>
</dbReference>
<dbReference type="Proteomes" id="UP000019276">
    <property type="component" value="Unassembled WGS sequence"/>
</dbReference>
<dbReference type="NCBIfam" id="TIGR03141">
    <property type="entry name" value="cytochro_ccmD"/>
    <property type="match status" value="1"/>
</dbReference>
<dbReference type="GO" id="GO:0017004">
    <property type="term" value="P:cytochrome complex assembly"/>
    <property type="evidence" value="ECO:0007669"/>
    <property type="project" value="UniProtKB-KW"/>
</dbReference>
<dbReference type="EMBL" id="ARZY01000001">
    <property type="protein sequence ID" value="EWH12210.1"/>
    <property type="molecule type" value="Genomic_DNA"/>
</dbReference>
<dbReference type="InterPro" id="IPR007078">
    <property type="entry name" value="Haem_export_protD_CcmD"/>
</dbReference>
<keyword evidence="7 12" id="KW-0997">Cell inner membrane</keyword>
<dbReference type="GO" id="GO:1903607">
    <property type="term" value="P:cytochrome c biosynthetic process"/>
    <property type="evidence" value="ECO:0007669"/>
    <property type="project" value="TreeGrafter"/>
</dbReference>
<feature type="transmembrane region" description="Helical" evidence="12">
    <location>
        <begin position="16"/>
        <end position="37"/>
    </location>
</feature>
<dbReference type="STRING" id="1328313.DS2_00775"/>
<dbReference type="OrthoDB" id="9815607at2"/>
<evidence type="ECO:0000256" key="3">
    <source>
        <dbReference type="ARBA" id="ARBA00008741"/>
    </source>
</evidence>
<evidence type="ECO:0000256" key="11">
    <source>
        <dbReference type="ARBA" id="ARBA00023136"/>
    </source>
</evidence>
<dbReference type="PANTHER" id="PTHR37531:SF1">
    <property type="entry name" value="HEME EXPORTER PROTEIN D"/>
    <property type="match status" value="1"/>
</dbReference>
<evidence type="ECO:0000256" key="10">
    <source>
        <dbReference type="ARBA" id="ARBA00022989"/>
    </source>
</evidence>
<organism evidence="13 14">
    <name type="scientific">Catenovulum agarivorans DS-2</name>
    <dbReference type="NCBI Taxonomy" id="1328313"/>
    <lineage>
        <taxon>Bacteria</taxon>
        <taxon>Pseudomonadati</taxon>
        <taxon>Pseudomonadota</taxon>
        <taxon>Gammaproteobacteria</taxon>
        <taxon>Alteromonadales</taxon>
        <taxon>Alteromonadaceae</taxon>
        <taxon>Catenovulum</taxon>
    </lineage>
</organism>
<dbReference type="Pfam" id="PF04995">
    <property type="entry name" value="CcmD"/>
    <property type="match status" value="1"/>
</dbReference>
<reference evidence="13 14" key="1">
    <citation type="journal article" date="2014" name="Genome Announc.">
        <title>Draft Genome Sequence of the Agar-Degrading Bacterium Catenovulum sp. Strain DS-2, Isolated from Intestines of Haliotis diversicolor.</title>
        <authorList>
            <person name="Shan D."/>
            <person name="Li X."/>
            <person name="Gu Z."/>
            <person name="Wei G."/>
            <person name="Gao Z."/>
            <person name="Shao Z."/>
        </authorList>
    </citation>
    <scope>NUCLEOTIDE SEQUENCE [LARGE SCALE GENOMIC DNA]</scope>
    <source>
        <strain evidence="13 14">DS-2</strain>
    </source>
</reference>
<keyword evidence="9 12" id="KW-0201">Cytochrome c-type biogenesis</keyword>
<evidence type="ECO:0000256" key="4">
    <source>
        <dbReference type="ARBA" id="ARBA00016461"/>
    </source>
</evidence>
<name>W7R3K7_9ALTE</name>
<evidence type="ECO:0000256" key="12">
    <source>
        <dbReference type="RuleBase" id="RU363101"/>
    </source>
</evidence>
<evidence type="ECO:0000256" key="1">
    <source>
        <dbReference type="ARBA" id="ARBA00002442"/>
    </source>
</evidence>
<dbReference type="PANTHER" id="PTHR37531">
    <property type="entry name" value="HEME EXPORTER PROTEIN D"/>
    <property type="match status" value="1"/>
</dbReference>
<evidence type="ECO:0000256" key="9">
    <source>
        <dbReference type="ARBA" id="ARBA00022748"/>
    </source>
</evidence>
<dbReference type="GO" id="GO:0015886">
    <property type="term" value="P:heme transport"/>
    <property type="evidence" value="ECO:0007669"/>
    <property type="project" value="InterPro"/>
</dbReference>
<gene>
    <name evidence="13" type="ORF">DS2_00775</name>
</gene>
<sequence>MGAFESFADFLAMNGYAFYVWLSYGLAFLLIVALFLWSKWQRKSIEQEIVQQQQVRNIRQQQVNSEMKL</sequence>
<dbReference type="RefSeq" id="WP_035012669.1">
    <property type="nucleotide sequence ID" value="NZ_ARZY01000001.1"/>
</dbReference>
<evidence type="ECO:0000256" key="2">
    <source>
        <dbReference type="ARBA" id="ARBA00004377"/>
    </source>
</evidence>
<keyword evidence="14" id="KW-1185">Reference proteome</keyword>
<evidence type="ECO:0000256" key="6">
    <source>
        <dbReference type="ARBA" id="ARBA00022475"/>
    </source>
</evidence>
<protein>
    <recommendedName>
        <fullName evidence="4 12">Heme exporter protein D</fullName>
    </recommendedName>
</protein>
<keyword evidence="5 12" id="KW-0813">Transport</keyword>
<comment type="subcellular location">
    <subcellularLocation>
        <location evidence="2 12">Cell inner membrane</location>
        <topology evidence="2 12">Single-pass membrane protein</topology>
    </subcellularLocation>
</comment>
<evidence type="ECO:0000313" key="14">
    <source>
        <dbReference type="Proteomes" id="UP000019276"/>
    </source>
</evidence>
<comment type="function">
    <text evidence="1 12">Required for the export of heme to the periplasm for the biogenesis of c-type cytochromes.</text>
</comment>
<evidence type="ECO:0000256" key="8">
    <source>
        <dbReference type="ARBA" id="ARBA00022692"/>
    </source>
</evidence>
<dbReference type="PATRIC" id="fig|1328313.3.peg.166"/>
<keyword evidence="11 12" id="KW-0472">Membrane</keyword>
<proteinExistence type="inferred from homology"/>